<dbReference type="EMBL" id="CP151516">
    <property type="protein sequence ID" value="WZN66725.1"/>
    <property type="molecule type" value="Genomic_DNA"/>
</dbReference>
<dbReference type="AlphaFoldDB" id="A0AAX4PM27"/>
<sequence>MFEESKQRLLNGVSSMAREMKSPKISKHVPPFVHAVINPNRNRKEGSTPRSVYYTILSVLAISVLFVIMLLKFKA</sequence>
<evidence type="ECO:0000313" key="3">
    <source>
        <dbReference type="Proteomes" id="UP001472866"/>
    </source>
</evidence>
<feature type="transmembrane region" description="Helical" evidence="1">
    <location>
        <begin position="52"/>
        <end position="71"/>
    </location>
</feature>
<gene>
    <name evidence="2" type="ORF">HKI87_16g82950</name>
</gene>
<keyword evidence="3" id="KW-1185">Reference proteome</keyword>
<dbReference type="Proteomes" id="UP001472866">
    <property type="component" value="Chromosome 16"/>
</dbReference>
<reference evidence="2 3" key="1">
    <citation type="submission" date="2024-03" db="EMBL/GenBank/DDBJ databases">
        <title>Complete genome sequence of the green alga Chloropicon roscoffensis RCC1871.</title>
        <authorList>
            <person name="Lemieux C."/>
            <person name="Pombert J.-F."/>
            <person name="Otis C."/>
            <person name="Turmel M."/>
        </authorList>
    </citation>
    <scope>NUCLEOTIDE SEQUENCE [LARGE SCALE GENOMIC DNA]</scope>
    <source>
        <strain evidence="2 3">RCC1871</strain>
    </source>
</reference>
<protein>
    <submittedName>
        <fullName evidence="2">Uncharacterized protein</fullName>
    </submittedName>
</protein>
<proteinExistence type="predicted"/>
<evidence type="ECO:0000256" key="1">
    <source>
        <dbReference type="SAM" id="Phobius"/>
    </source>
</evidence>
<name>A0AAX4PM27_9CHLO</name>
<keyword evidence="1" id="KW-0472">Membrane</keyword>
<keyword evidence="1" id="KW-0812">Transmembrane</keyword>
<organism evidence="2 3">
    <name type="scientific">Chloropicon roscoffensis</name>
    <dbReference type="NCBI Taxonomy" id="1461544"/>
    <lineage>
        <taxon>Eukaryota</taxon>
        <taxon>Viridiplantae</taxon>
        <taxon>Chlorophyta</taxon>
        <taxon>Chloropicophyceae</taxon>
        <taxon>Chloropicales</taxon>
        <taxon>Chloropicaceae</taxon>
        <taxon>Chloropicon</taxon>
    </lineage>
</organism>
<evidence type="ECO:0000313" key="2">
    <source>
        <dbReference type="EMBL" id="WZN66725.1"/>
    </source>
</evidence>
<keyword evidence="1" id="KW-1133">Transmembrane helix</keyword>
<accession>A0AAX4PM27</accession>